<keyword evidence="2" id="KW-1185">Reference proteome</keyword>
<feature type="non-terminal residue" evidence="1">
    <location>
        <position position="1"/>
    </location>
</feature>
<organism evidence="1 2">
    <name type="scientific">Ilyodon furcidens</name>
    <name type="common">goldbreast splitfin</name>
    <dbReference type="NCBI Taxonomy" id="33524"/>
    <lineage>
        <taxon>Eukaryota</taxon>
        <taxon>Metazoa</taxon>
        <taxon>Chordata</taxon>
        <taxon>Craniata</taxon>
        <taxon>Vertebrata</taxon>
        <taxon>Euteleostomi</taxon>
        <taxon>Actinopterygii</taxon>
        <taxon>Neopterygii</taxon>
        <taxon>Teleostei</taxon>
        <taxon>Neoteleostei</taxon>
        <taxon>Acanthomorphata</taxon>
        <taxon>Ovalentaria</taxon>
        <taxon>Atherinomorphae</taxon>
        <taxon>Cyprinodontiformes</taxon>
        <taxon>Goodeidae</taxon>
        <taxon>Ilyodon</taxon>
    </lineage>
</organism>
<reference evidence="1 2" key="1">
    <citation type="submission" date="2021-06" db="EMBL/GenBank/DDBJ databases">
        <authorList>
            <person name="Palmer J.M."/>
        </authorList>
    </citation>
    <scope>NUCLEOTIDE SEQUENCE [LARGE SCALE GENOMIC DNA]</scope>
    <source>
        <strain evidence="2">if_2019</strain>
        <tissue evidence="1">Muscle</tissue>
    </source>
</reference>
<dbReference type="Proteomes" id="UP001482620">
    <property type="component" value="Unassembled WGS sequence"/>
</dbReference>
<proteinExistence type="predicted"/>
<protein>
    <submittedName>
        <fullName evidence="1">Uncharacterized protein</fullName>
    </submittedName>
</protein>
<comment type="caution">
    <text evidence="1">The sequence shown here is derived from an EMBL/GenBank/DDBJ whole genome shotgun (WGS) entry which is preliminary data.</text>
</comment>
<name>A0ABV0V2D2_9TELE</name>
<dbReference type="EMBL" id="JAHRIQ010093042">
    <property type="protein sequence ID" value="MEQ2250932.1"/>
    <property type="molecule type" value="Genomic_DNA"/>
</dbReference>
<evidence type="ECO:0000313" key="2">
    <source>
        <dbReference type="Proteomes" id="UP001482620"/>
    </source>
</evidence>
<evidence type="ECO:0000313" key="1">
    <source>
        <dbReference type="EMBL" id="MEQ2250932.1"/>
    </source>
</evidence>
<sequence>AIATGGGFLCPTAIGPESAVASFPSDSAPAVNEISDLSNVPPEYHDLRSGSKNLKPDALSRLYSPDTTEKEAEPIVPSHWTCGAVV</sequence>
<accession>A0ABV0V2D2</accession>
<gene>
    <name evidence="1" type="ORF">ILYODFUR_005961</name>
</gene>